<evidence type="ECO:0000256" key="2">
    <source>
        <dbReference type="ARBA" id="ARBA00010581"/>
    </source>
</evidence>
<keyword evidence="3 6" id="KW-0812">Transmembrane</keyword>
<dbReference type="InterPro" id="IPR013833">
    <property type="entry name" value="Cyt_c_oxidase_su3_a-hlx"/>
</dbReference>
<evidence type="ECO:0000256" key="6">
    <source>
        <dbReference type="RuleBase" id="RU003376"/>
    </source>
</evidence>
<name>A0A6N6M591_9FLAO</name>
<dbReference type="RefSeq" id="WP_151168814.1">
    <property type="nucleotide sequence ID" value="NZ_WACR01000008.1"/>
</dbReference>
<keyword evidence="5 7" id="KW-0472">Membrane</keyword>
<evidence type="ECO:0000259" key="8">
    <source>
        <dbReference type="PROSITE" id="PS50253"/>
    </source>
</evidence>
<dbReference type="EMBL" id="WACR01000008">
    <property type="protein sequence ID" value="KAB1063401.1"/>
    <property type="molecule type" value="Genomic_DNA"/>
</dbReference>
<comment type="caution">
    <text evidence="9">The sequence shown here is derived from an EMBL/GenBank/DDBJ whole genome shotgun (WGS) entry which is preliminary data.</text>
</comment>
<feature type="transmembrane region" description="Helical" evidence="7">
    <location>
        <begin position="178"/>
        <end position="196"/>
    </location>
</feature>
<evidence type="ECO:0000256" key="4">
    <source>
        <dbReference type="ARBA" id="ARBA00022989"/>
    </source>
</evidence>
<dbReference type="Proteomes" id="UP000435357">
    <property type="component" value="Unassembled WGS sequence"/>
</dbReference>
<dbReference type="GO" id="GO:0005886">
    <property type="term" value="C:plasma membrane"/>
    <property type="evidence" value="ECO:0007669"/>
    <property type="project" value="UniProtKB-SubCell"/>
</dbReference>
<reference evidence="9 10" key="1">
    <citation type="submission" date="2019-09" db="EMBL/GenBank/DDBJ databases">
        <title>Genomes of Cryomorphaceae.</title>
        <authorList>
            <person name="Bowman J.P."/>
        </authorList>
    </citation>
    <scope>NUCLEOTIDE SEQUENCE [LARGE SCALE GENOMIC DNA]</scope>
    <source>
        <strain evidence="9 10">KCTC 52047</strain>
    </source>
</reference>
<dbReference type="OrthoDB" id="679789at2"/>
<protein>
    <submittedName>
        <fullName evidence="9">Heme-copper oxidase subunit III</fullName>
    </submittedName>
</protein>
<comment type="similarity">
    <text evidence="2 6">Belongs to the cytochrome c oxidase subunit 3 family.</text>
</comment>
<feature type="transmembrane region" description="Helical" evidence="7">
    <location>
        <begin position="133"/>
        <end position="157"/>
    </location>
</feature>
<evidence type="ECO:0000256" key="1">
    <source>
        <dbReference type="ARBA" id="ARBA00004141"/>
    </source>
</evidence>
<dbReference type="PROSITE" id="PS50253">
    <property type="entry name" value="COX3"/>
    <property type="match status" value="1"/>
</dbReference>
<sequence>MEYSEYAGEIEDQEKKETRRKSAKPLLWVGMVGILMAFAGLTSAYLIRHSDSDWVSFELPNSFFISTASILLSSITLILAKRAVKKDDLKQVKQFVGLSLIFGLGFVIAQFYSYGVLVENGHYFTGSNISSSFLYVLTGVHLAHVISGVIVLIVLLVRSLMEKYTAEEHLGLSLGSTYWHFLDVLWIYLLLFLLFIR</sequence>
<dbReference type="InterPro" id="IPR000298">
    <property type="entry name" value="Cyt_c_oxidase-like_su3"/>
</dbReference>
<dbReference type="SUPFAM" id="SSF81452">
    <property type="entry name" value="Cytochrome c oxidase subunit III-like"/>
    <property type="match status" value="1"/>
</dbReference>
<dbReference type="Gene3D" id="1.20.120.80">
    <property type="entry name" value="Cytochrome c oxidase, subunit III, four-helix bundle"/>
    <property type="match status" value="1"/>
</dbReference>
<feature type="transmembrane region" description="Helical" evidence="7">
    <location>
        <begin position="92"/>
        <end position="113"/>
    </location>
</feature>
<dbReference type="PANTHER" id="PTHR11403">
    <property type="entry name" value="CYTOCHROME C OXIDASE SUBUNIT III"/>
    <property type="match status" value="1"/>
</dbReference>
<dbReference type="AlphaFoldDB" id="A0A6N6M591"/>
<dbReference type="PANTHER" id="PTHR11403:SF10">
    <property type="entry name" value="CYTOCHROME C OXIDASE"/>
    <property type="match status" value="1"/>
</dbReference>
<proteinExistence type="inferred from homology"/>
<evidence type="ECO:0000313" key="9">
    <source>
        <dbReference type="EMBL" id="KAB1063401.1"/>
    </source>
</evidence>
<dbReference type="InterPro" id="IPR024791">
    <property type="entry name" value="Cyt_c/ubiquinol_Oxase_su3"/>
</dbReference>
<feature type="transmembrane region" description="Helical" evidence="7">
    <location>
        <begin position="59"/>
        <end position="80"/>
    </location>
</feature>
<comment type="subcellular location">
    <subcellularLocation>
        <location evidence="6">Cell membrane</location>
        <topology evidence="6">Multi-pass membrane protein</topology>
    </subcellularLocation>
    <subcellularLocation>
        <location evidence="1">Membrane</location>
        <topology evidence="1">Multi-pass membrane protein</topology>
    </subcellularLocation>
</comment>
<keyword evidence="4 7" id="KW-1133">Transmembrane helix</keyword>
<dbReference type="InterPro" id="IPR035973">
    <property type="entry name" value="Cyt_c_oxidase_su3-like_sf"/>
</dbReference>
<evidence type="ECO:0000256" key="7">
    <source>
        <dbReference type="SAM" id="Phobius"/>
    </source>
</evidence>
<evidence type="ECO:0000256" key="5">
    <source>
        <dbReference type="ARBA" id="ARBA00023136"/>
    </source>
</evidence>
<feature type="transmembrane region" description="Helical" evidence="7">
    <location>
        <begin position="26"/>
        <end position="47"/>
    </location>
</feature>
<dbReference type="Pfam" id="PF00510">
    <property type="entry name" value="COX3"/>
    <property type="match status" value="1"/>
</dbReference>
<dbReference type="GO" id="GO:0019646">
    <property type="term" value="P:aerobic electron transport chain"/>
    <property type="evidence" value="ECO:0007669"/>
    <property type="project" value="InterPro"/>
</dbReference>
<evidence type="ECO:0000256" key="3">
    <source>
        <dbReference type="ARBA" id="ARBA00022692"/>
    </source>
</evidence>
<evidence type="ECO:0000313" key="10">
    <source>
        <dbReference type="Proteomes" id="UP000435357"/>
    </source>
</evidence>
<accession>A0A6N6M591</accession>
<keyword evidence="10" id="KW-1185">Reference proteome</keyword>
<gene>
    <name evidence="9" type="ORF">F3059_10045</name>
</gene>
<organism evidence="9 10">
    <name type="scientific">Salibacter halophilus</name>
    <dbReference type="NCBI Taxonomy" id="1803916"/>
    <lineage>
        <taxon>Bacteria</taxon>
        <taxon>Pseudomonadati</taxon>
        <taxon>Bacteroidota</taxon>
        <taxon>Flavobacteriia</taxon>
        <taxon>Flavobacteriales</taxon>
        <taxon>Salibacteraceae</taxon>
        <taxon>Salibacter</taxon>
    </lineage>
</organism>
<dbReference type="GO" id="GO:0004129">
    <property type="term" value="F:cytochrome-c oxidase activity"/>
    <property type="evidence" value="ECO:0007669"/>
    <property type="project" value="InterPro"/>
</dbReference>
<feature type="domain" description="Heme-copper oxidase subunit III family profile" evidence="8">
    <location>
        <begin position="1"/>
        <end position="197"/>
    </location>
</feature>